<comment type="caution">
    <text evidence="1">The sequence shown here is derived from an EMBL/GenBank/DDBJ whole genome shotgun (WGS) entry which is preliminary data.</text>
</comment>
<protein>
    <submittedName>
        <fullName evidence="1">Uncharacterized protein</fullName>
    </submittedName>
</protein>
<dbReference type="OrthoDB" id="648314at2"/>
<keyword evidence="2" id="KW-1185">Reference proteome</keyword>
<name>A0A1V9G5K7_9BACT</name>
<dbReference type="Proteomes" id="UP000192796">
    <property type="component" value="Unassembled WGS sequence"/>
</dbReference>
<gene>
    <name evidence="1" type="ORF">A3860_14665</name>
</gene>
<reference evidence="1 2" key="1">
    <citation type="submission" date="2016-03" db="EMBL/GenBank/DDBJ databases">
        <title>Niastella vici sp. nov., isolated from farmland soil.</title>
        <authorList>
            <person name="Chen L."/>
            <person name="Wang D."/>
            <person name="Yang S."/>
            <person name="Wang G."/>
        </authorList>
    </citation>
    <scope>NUCLEOTIDE SEQUENCE [LARGE SCALE GENOMIC DNA]</scope>
    <source>
        <strain evidence="1 2">DJ57</strain>
    </source>
</reference>
<organism evidence="1 2">
    <name type="scientific">Niastella vici</name>
    <dbReference type="NCBI Taxonomy" id="1703345"/>
    <lineage>
        <taxon>Bacteria</taxon>
        <taxon>Pseudomonadati</taxon>
        <taxon>Bacteroidota</taxon>
        <taxon>Chitinophagia</taxon>
        <taxon>Chitinophagales</taxon>
        <taxon>Chitinophagaceae</taxon>
        <taxon>Niastella</taxon>
    </lineage>
</organism>
<dbReference type="AlphaFoldDB" id="A0A1V9G5K7"/>
<dbReference type="RefSeq" id="WP_081145676.1">
    <property type="nucleotide sequence ID" value="NZ_LVYD01000013.1"/>
</dbReference>
<proteinExistence type="predicted"/>
<evidence type="ECO:0000313" key="2">
    <source>
        <dbReference type="Proteomes" id="UP000192796"/>
    </source>
</evidence>
<evidence type="ECO:0000313" key="1">
    <source>
        <dbReference type="EMBL" id="OQP65834.1"/>
    </source>
</evidence>
<sequence>MDKEYKVTYKTYYNDRLKQVNFHSKLTYPLYVQVTFDRKSVFFKSYFFDLFSKPKYAVHIAGETFGPDIKDIIKKEETLIEFIIEKNQKDFSLDHFKSEYVYYGRDLLDMMEEGFLDYLYTFFYDEGLPYLAETVKAGAYGCKLYELVKDFKRSLSPKLYQKLWDNSFFYSPPYLPLCAFNEKPQRTMVTAFTVMDWEQVGVKEDFSEYFKKHYSGNDVSETLNSIEKLVSKL</sequence>
<dbReference type="EMBL" id="LVYD01000013">
    <property type="protein sequence ID" value="OQP65834.1"/>
    <property type="molecule type" value="Genomic_DNA"/>
</dbReference>
<accession>A0A1V9G5K7</accession>